<feature type="non-terminal residue" evidence="3">
    <location>
        <position position="1"/>
    </location>
</feature>
<organism evidence="2 3">
    <name type="scientific">Cyclospora cayetanensis</name>
    <dbReference type="NCBI Taxonomy" id="88456"/>
    <lineage>
        <taxon>Eukaryota</taxon>
        <taxon>Sar</taxon>
        <taxon>Alveolata</taxon>
        <taxon>Apicomplexa</taxon>
        <taxon>Conoidasida</taxon>
        <taxon>Coccidia</taxon>
        <taxon>Eucoccidiorida</taxon>
        <taxon>Eimeriorina</taxon>
        <taxon>Eimeriidae</taxon>
        <taxon>Cyclospora</taxon>
    </lineage>
</organism>
<keyword evidence="1" id="KW-0732">Signal</keyword>
<evidence type="ECO:0000313" key="3">
    <source>
        <dbReference type="RefSeq" id="XP_026191246.1"/>
    </source>
</evidence>
<accession>A0A6P6RTU3</accession>
<keyword evidence="2" id="KW-1185">Reference proteome</keyword>
<evidence type="ECO:0000313" key="2">
    <source>
        <dbReference type="Proteomes" id="UP000515125"/>
    </source>
</evidence>
<protein>
    <submittedName>
        <fullName evidence="3">Antifreeze protein Maxi-like</fullName>
    </submittedName>
</protein>
<name>A0A6P6RTU3_9EIME</name>
<evidence type="ECO:0000256" key="1">
    <source>
        <dbReference type="SAM" id="SignalP"/>
    </source>
</evidence>
<feature type="signal peptide" evidence="1">
    <location>
        <begin position="1"/>
        <end position="20"/>
    </location>
</feature>
<feature type="chain" id="PRO_5027699645" evidence="1">
    <location>
        <begin position="21"/>
        <end position="183"/>
    </location>
</feature>
<proteinExistence type="predicted"/>
<dbReference type="AlphaFoldDB" id="A0A6P6RTU3"/>
<dbReference type="Proteomes" id="UP000515125">
    <property type="component" value="Unplaced"/>
</dbReference>
<reference evidence="3" key="1">
    <citation type="submission" date="2025-08" db="UniProtKB">
        <authorList>
            <consortium name="RefSeq"/>
        </authorList>
    </citation>
    <scope>IDENTIFICATION</scope>
</reference>
<gene>
    <name evidence="3" type="primary">LOC113146860</name>
</gene>
<sequence length="183" mass="17918">AAALSAAAVVSAAAALSATADCLQEEAVLLLQDGCHSAWVEEQTGSAVTTAAAVGKIPAGEDFKRGPLPPFPPMRVERNNLLSIVLRVKAVAGTPVAMAAASAAAASASAAASAASASAAAASAASASAAASAAAASAAAAAALVLESCDYMRLECLYTDTKVGESQGPRGPEKVCRVFARRF</sequence>
<dbReference type="RefSeq" id="XP_026191246.1">
    <property type="nucleotide sequence ID" value="XM_026335461.1"/>
</dbReference>
<dbReference type="GeneID" id="113146860"/>